<dbReference type="EMBL" id="CP071091">
    <property type="protein sequence ID" value="QSQ15042.1"/>
    <property type="molecule type" value="Genomic_DNA"/>
</dbReference>
<keyword evidence="3" id="KW-1185">Reference proteome</keyword>
<evidence type="ECO:0000313" key="2">
    <source>
        <dbReference type="EMBL" id="QSQ15042.1"/>
    </source>
</evidence>
<protein>
    <submittedName>
        <fullName evidence="2">Type VI secretion system baseplate subunit TssK</fullName>
    </submittedName>
</protein>
<dbReference type="NCBIfam" id="TIGR03353">
    <property type="entry name" value="VI_chp_4"/>
    <property type="match status" value="1"/>
</dbReference>
<dbReference type="RefSeq" id="WP_206716784.1">
    <property type="nucleotide sequence ID" value="NZ_CP071091.1"/>
</dbReference>
<reference evidence="2 3" key="1">
    <citation type="submission" date="2021-02" db="EMBL/GenBank/DDBJ databases">
        <title>De Novo genome assembly of isolated myxobacteria.</title>
        <authorList>
            <person name="Stevens D.C."/>
        </authorList>
    </citation>
    <scope>NUCLEOTIDE SEQUENCE [LARGE SCALE GENOMIC DNA]</scope>
    <source>
        <strain evidence="2 3">SCHIC003</strain>
    </source>
</reference>
<dbReference type="Proteomes" id="UP000663090">
    <property type="component" value="Chromosome"/>
</dbReference>
<feature type="region of interest" description="Disordered" evidence="1">
    <location>
        <begin position="449"/>
        <end position="471"/>
    </location>
</feature>
<dbReference type="PANTHER" id="PTHR35566">
    <property type="entry name" value="BLR3599 PROTEIN"/>
    <property type="match status" value="1"/>
</dbReference>
<gene>
    <name evidence="2" type="primary">tssK</name>
    <name evidence="2" type="ORF">JY572_02850</name>
</gene>
<accession>A0ABX7N8G6</accession>
<feature type="compositionally biased region" description="Low complexity" evidence="1">
    <location>
        <begin position="461"/>
        <end position="471"/>
    </location>
</feature>
<dbReference type="Pfam" id="PF05936">
    <property type="entry name" value="T6SS_VasE"/>
    <property type="match status" value="1"/>
</dbReference>
<evidence type="ECO:0000313" key="3">
    <source>
        <dbReference type="Proteomes" id="UP000663090"/>
    </source>
</evidence>
<sequence>MKTPQRVVWSEGMFMNPQHMQQADLYHEGLLAARLGALTPYDWGVVEQEVDEKALAAGQFQLLRFVGILPDGLPLSFERGQPEAPQTRPIEEHFSANKRSLDVYLGVAREREGISSYGATEESTTSPRFSMVNRSVPDLAAAESVVPVAFAQRNLKLLFGTEPREDYDVIKIAELVRDRTGAPALASNYIPPCLRISASPYVLDRLRQILKAMQGKQRELAEGRRHRDATALEFSAGDVTKYLQLSALNGLIPQVAHVVEVADLNPQMVYLLLCQAAGQLSTFSAEADPGDLPKFQYTNLRATFDGLFQLLQKLLDVVAIEQCITVQLESRKDGMHLGRLEDERFLKAAQFILAVRSDLPEAEVAKSLPNLSKIASFVEIRDIIKAAAPGVPVEVTFRPPAEVPVKPGVVYFSLESGDPYWKNVITEQNVAIYLPRPFEPSKTKLELLAVPRQGTNGNGSGSSAKKSAVSR</sequence>
<proteinExistence type="predicted"/>
<evidence type="ECO:0000256" key="1">
    <source>
        <dbReference type="SAM" id="MobiDB-lite"/>
    </source>
</evidence>
<dbReference type="InterPro" id="IPR010263">
    <property type="entry name" value="T6SS_TssK"/>
</dbReference>
<organism evidence="2 3">
    <name type="scientific">Myxococcus landrumensis</name>
    <dbReference type="NCBI Taxonomy" id="2813577"/>
    <lineage>
        <taxon>Bacteria</taxon>
        <taxon>Pseudomonadati</taxon>
        <taxon>Myxococcota</taxon>
        <taxon>Myxococcia</taxon>
        <taxon>Myxococcales</taxon>
        <taxon>Cystobacterineae</taxon>
        <taxon>Myxococcaceae</taxon>
        <taxon>Myxococcus</taxon>
    </lineage>
</organism>
<name>A0ABX7N8G6_9BACT</name>
<dbReference type="PANTHER" id="PTHR35566:SF1">
    <property type="entry name" value="TYPE VI SECRETION SYSTEM BASEPLATE COMPONENT TSSK1"/>
    <property type="match status" value="1"/>
</dbReference>